<proteinExistence type="predicted"/>
<dbReference type="eggNOG" id="ENOG503331S">
    <property type="taxonomic scope" value="Bacteria"/>
</dbReference>
<dbReference type="EMBL" id="CP001110">
    <property type="protein sequence ID" value="ACF42478.1"/>
    <property type="molecule type" value="Genomic_DNA"/>
</dbReference>
<dbReference type="Proteomes" id="UP000002724">
    <property type="component" value="Chromosome"/>
</dbReference>
<dbReference type="OrthoDB" id="598451at2"/>
<organism evidence="2 3">
    <name type="scientific">Pelodictyon phaeoclathratiforme (strain DSM 5477 / BU-1)</name>
    <dbReference type="NCBI Taxonomy" id="324925"/>
    <lineage>
        <taxon>Bacteria</taxon>
        <taxon>Pseudomonadati</taxon>
        <taxon>Chlorobiota</taxon>
        <taxon>Chlorobiia</taxon>
        <taxon>Chlorobiales</taxon>
        <taxon>Chlorobiaceae</taxon>
        <taxon>Chlorobium/Pelodictyon group</taxon>
        <taxon>Pelodictyon</taxon>
    </lineage>
</organism>
<evidence type="ECO:0000256" key="1">
    <source>
        <dbReference type="SAM" id="Phobius"/>
    </source>
</evidence>
<dbReference type="RefSeq" id="WP_012506976.1">
    <property type="nucleotide sequence ID" value="NC_011060.1"/>
</dbReference>
<dbReference type="HOGENOM" id="CLU_2526281_0_0_10"/>
<keyword evidence="1" id="KW-1133">Transmembrane helix</keyword>
<name>B4SB57_PELPB</name>
<feature type="transmembrane region" description="Helical" evidence="1">
    <location>
        <begin position="33"/>
        <end position="51"/>
    </location>
</feature>
<dbReference type="AlphaFoldDB" id="B4SB57"/>
<sequence length="76" mass="8651">MNNHFDLPTVIVIVITFVLFTIALFVKGLTHDILMEAGVFLVSVKLILMSYKSSVTSRKVMDELQEIKSMLHARKE</sequence>
<accession>B4SB57</accession>
<feature type="transmembrane region" description="Helical" evidence="1">
    <location>
        <begin position="7"/>
        <end position="27"/>
    </location>
</feature>
<evidence type="ECO:0000313" key="2">
    <source>
        <dbReference type="EMBL" id="ACF42478.1"/>
    </source>
</evidence>
<evidence type="ECO:0000313" key="3">
    <source>
        <dbReference type="Proteomes" id="UP000002724"/>
    </source>
</evidence>
<reference evidence="2 3" key="1">
    <citation type="submission" date="2008-06" db="EMBL/GenBank/DDBJ databases">
        <title>Complete sequence of Pelodictyon phaeoclathratiforme BU-1.</title>
        <authorList>
            <consortium name="US DOE Joint Genome Institute"/>
            <person name="Lucas S."/>
            <person name="Copeland A."/>
            <person name="Lapidus A."/>
            <person name="Glavina del Rio T."/>
            <person name="Dalin E."/>
            <person name="Tice H."/>
            <person name="Bruce D."/>
            <person name="Goodwin L."/>
            <person name="Pitluck S."/>
            <person name="Schmutz J."/>
            <person name="Larimer F."/>
            <person name="Land M."/>
            <person name="Hauser L."/>
            <person name="Kyrpides N."/>
            <person name="Mikhailova N."/>
            <person name="Liu Z."/>
            <person name="Li T."/>
            <person name="Zhao F."/>
            <person name="Overmann J."/>
            <person name="Bryant D.A."/>
            <person name="Richardson P."/>
        </authorList>
    </citation>
    <scope>NUCLEOTIDE SEQUENCE [LARGE SCALE GENOMIC DNA]</scope>
    <source>
        <strain evidence="3">DSM 5477 / BU-1</strain>
    </source>
</reference>
<keyword evidence="1" id="KW-0472">Membrane</keyword>
<dbReference type="KEGG" id="pph:Ppha_0125"/>
<gene>
    <name evidence="2" type="ordered locus">Ppha_0125</name>
</gene>
<keyword evidence="3" id="KW-1185">Reference proteome</keyword>
<keyword evidence="1" id="KW-0812">Transmembrane</keyword>
<protein>
    <submittedName>
        <fullName evidence="2">Uncharacterized protein</fullName>
    </submittedName>
</protein>